<dbReference type="CDD" id="cd06558">
    <property type="entry name" value="crotonase-like"/>
    <property type="match status" value="1"/>
</dbReference>
<dbReference type="GO" id="GO:0004490">
    <property type="term" value="F:methylglutaconyl-CoA hydratase activity"/>
    <property type="evidence" value="ECO:0007669"/>
    <property type="project" value="UniProtKB-EC"/>
</dbReference>
<dbReference type="PANTHER" id="PTHR42964">
    <property type="entry name" value="ENOYL-COA HYDRATASE"/>
    <property type="match status" value="1"/>
</dbReference>
<keyword evidence="2" id="KW-0456">Lyase</keyword>
<gene>
    <name evidence="2" type="ORF">ABIE13_000458</name>
</gene>
<sequence length="267" mass="28124">MGRVEIAVGDNGMVTFWLDNPGKLNALNETMLATLTNGIRHHGAQAACRLIVIRGRNGTFCAGRDVAGLQRTEGSAPPDALEQIRPARELAETLIGCPVPTVAAVAGRAVGLGMGMVVWCDMAICETSATFSVPEARIGIPPSMIALSLVRAIGPRATADLVLRGRTVGAEHALQVGLIQKVCEDDSGIDTDLAALSSDVWRCSPAALRSSKRLLREITDMPFDDGFSRAIEVAAASLGSADAIEGMHAFRSKRPPTWTLTPTPADS</sequence>
<dbReference type="EMBL" id="JBEPSH010000001">
    <property type="protein sequence ID" value="MET4575361.1"/>
    <property type="molecule type" value="Genomic_DNA"/>
</dbReference>
<evidence type="ECO:0000313" key="3">
    <source>
        <dbReference type="Proteomes" id="UP001549320"/>
    </source>
</evidence>
<protein>
    <submittedName>
        <fullName evidence="2">Methylglutaconyl-CoA hydratase</fullName>
        <ecNumber evidence="2">4.2.1.18</ecNumber>
    </submittedName>
</protein>
<dbReference type="RefSeq" id="WP_354440754.1">
    <property type="nucleotide sequence ID" value="NZ_JBEPSH010000001.1"/>
</dbReference>
<keyword evidence="3" id="KW-1185">Reference proteome</keyword>
<reference evidence="2 3" key="1">
    <citation type="submission" date="2024-06" db="EMBL/GenBank/DDBJ databases">
        <title>Sorghum-associated microbial communities from plants grown in Nebraska, USA.</title>
        <authorList>
            <person name="Schachtman D."/>
        </authorList>
    </citation>
    <scope>NUCLEOTIDE SEQUENCE [LARGE SCALE GENOMIC DNA]</scope>
    <source>
        <strain evidence="2 3">2709</strain>
    </source>
</reference>
<dbReference type="SUPFAM" id="SSF52096">
    <property type="entry name" value="ClpP/crotonase"/>
    <property type="match status" value="1"/>
</dbReference>
<dbReference type="Proteomes" id="UP001549320">
    <property type="component" value="Unassembled WGS sequence"/>
</dbReference>
<dbReference type="EC" id="4.2.1.18" evidence="2"/>
<accession>A0ABV2Q2W0</accession>
<dbReference type="InterPro" id="IPR051683">
    <property type="entry name" value="Enoyl-CoA_Hydratase/Isomerase"/>
</dbReference>
<evidence type="ECO:0000256" key="1">
    <source>
        <dbReference type="ARBA" id="ARBA00005254"/>
    </source>
</evidence>
<proteinExistence type="inferred from homology"/>
<organism evidence="2 3">
    <name type="scientific">Ottowia thiooxydans</name>
    <dbReference type="NCBI Taxonomy" id="219182"/>
    <lineage>
        <taxon>Bacteria</taxon>
        <taxon>Pseudomonadati</taxon>
        <taxon>Pseudomonadota</taxon>
        <taxon>Betaproteobacteria</taxon>
        <taxon>Burkholderiales</taxon>
        <taxon>Comamonadaceae</taxon>
        <taxon>Ottowia</taxon>
    </lineage>
</organism>
<dbReference type="Gene3D" id="3.90.226.10">
    <property type="entry name" value="2-enoyl-CoA Hydratase, Chain A, domain 1"/>
    <property type="match status" value="1"/>
</dbReference>
<name>A0ABV2Q2W0_9BURK</name>
<comment type="caution">
    <text evidence="2">The sequence shown here is derived from an EMBL/GenBank/DDBJ whole genome shotgun (WGS) entry which is preliminary data.</text>
</comment>
<comment type="similarity">
    <text evidence="1">Belongs to the enoyl-CoA hydratase/isomerase family.</text>
</comment>
<dbReference type="InterPro" id="IPR001753">
    <property type="entry name" value="Enoyl-CoA_hydra/iso"/>
</dbReference>
<dbReference type="Pfam" id="PF00378">
    <property type="entry name" value="ECH_1"/>
    <property type="match status" value="1"/>
</dbReference>
<dbReference type="InterPro" id="IPR029045">
    <property type="entry name" value="ClpP/crotonase-like_dom_sf"/>
</dbReference>
<evidence type="ECO:0000313" key="2">
    <source>
        <dbReference type="EMBL" id="MET4575361.1"/>
    </source>
</evidence>
<dbReference type="Gene3D" id="1.10.12.10">
    <property type="entry name" value="Lyase 2-enoyl-coa Hydratase, Chain A, domain 2"/>
    <property type="match status" value="1"/>
</dbReference>
<dbReference type="InterPro" id="IPR014748">
    <property type="entry name" value="Enoyl-CoA_hydra_C"/>
</dbReference>
<dbReference type="PANTHER" id="PTHR42964:SF1">
    <property type="entry name" value="POLYKETIDE BIOSYNTHESIS ENOYL-COA HYDRATASE PKSH-RELATED"/>
    <property type="match status" value="1"/>
</dbReference>